<dbReference type="EMBL" id="JACHGT010000016">
    <property type="protein sequence ID" value="MBB6038293.1"/>
    <property type="molecule type" value="Genomic_DNA"/>
</dbReference>
<dbReference type="CDD" id="cd05289">
    <property type="entry name" value="MDR_like_2"/>
    <property type="match status" value="1"/>
</dbReference>
<dbReference type="InterPro" id="IPR011032">
    <property type="entry name" value="GroES-like_sf"/>
</dbReference>
<gene>
    <name evidence="2" type="ORF">HNR73_006176</name>
</gene>
<evidence type="ECO:0000313" key="2">
    <source>
        <dbReference type="EMBL" id="MBB6038293.1"/>
    </source>
</evidence>
<dbReference type="Gene3D" id="3.90.180.10">
    <property type="entry name" value="Medium-chain alcohol dehydrogenases, catalytic domain"/>
    <property type="match status" value="1"/>
</dbReference>
<dbReference type="Pfam" id="PF08240">
    <property type="entry name" value="ADH_N"/>
    <property type="match status" value="1"/>
</dbReference>
<dbReference type="InterPro" id="IPR036291">
    <property type="entry name" value="NAD(P)-bd_dom_sf"/>
</dbReference>
<dbReference type="Pfam" id="PF13602">
    <property type="entry name" value="ADH_zinc_N_2"/>
    <property type="match status" value="1"/>
</dbReference>
<name>A0A841FU38_9ACTN</name>
<dbReference type="InterPro" id="IPR013154">
    <property type="entry name" value="ADH-like_N"/>
</dbReference>
<evidence type="ECO:0000313" key="3">
    <source>
        <dbReference type="Proteomes" id="UP000548476"/>
    </source>
</evidence>
<dbReference type="GO" id="GO:0016491">
    <property type="term" value="F:oxidoreductase activity"/>
    <property type="evidence" value="ECO:0007669"/>
    <property type="project" value="InterPro"/>
</dbReference>
<dbReference type="SUPFAM" id="SSF51735">
    <property type="entry name" value="NAD(P)-binding Rossmann-fold domains"/>
    <property type="match status" value="1"/>
</dbReference>
<reference evidence="2 3" key="1">
    <citation type="submission" date="2020-08" db="EMBL/GenBank/DDBJ databases">
        <title>Genomic Encyclopedia of Type Strains, Phase IV (KMG-IV): sequencing the most valuable type-strain genomes for metagenomic binning, comparative biology and taxonomic classification.</title>
        <authorList>
            <person name="Goeker M."/>
        </authorList>
    </citation>
    <scope>NUCLEOTIDE SEQUENCE [LARGE SCALE GENOMIC DNA]</scope>
    <source>
        <strain evidence="2 3">YIM 65646</strain>
    </source>
</reference>
<sequence length="306" mass="31329">MPRALVFSEYGGPEVLRLIDVPLPEPGLGEVRLRVRAAGVQPFDNAFRAGMARAWAPASFDRGGGPQPTGTEAAGVVDAVGDGVSRLTVGDEVLGWCGGAFAEYTVVPEGQLAAKPAGMPWAEAGSLTASGQTAHSALRALGAEEGETLLVHAAAGGVGSYAVQLAVAWGMRVIGTASARNHDYLRELGATPVAYGPGLADRVRAIAAVDASFDAVATDESLRVGAELAPGRAGTIAGDPGKAAGFGVRWLDTGRDLPSLQELLALYGDGRLRVEVARTFPLDRAAEAMSEVATGHVRGKVVVTPA</sequence>
<dbReference type="RefSeq" id="WP_184791093.1">
    <property type="nucleotide sequence ID" value="NZ_BONT01000008.1"/>
</dbReference>
<protein>
    <submittedName>
        <fullName evidence="2">Enoyl reductase</fullName>
    </submittedName>
</protein>
<accession>A0A841FU38</accession>
<proteinExistence type="predicted"/>
<organism evidence="2 3">
    <name type="scientific">Phytomonospora endophytica</name>
    <dbReference type="NCBI Taxonomy" id="714109"/>
    <lineage>
        <taxon>Bacteria</taxon>
        <taxon>Bacillati</taxon>
        <taxon>Actinomycetota</taxon>
        <taxon>Actinomycetes</taxon>
        <taxon>Micromonosporales</taxon>
        <taxon>Micromonosporaceae</taxon>
        <taxon>Phytomonospora</taxon>
    </lineage>
</organism>
<dbReference type="Gene3D" id="3.40.50.720">
    <property type="entry name" value="NAD(P)-binding Rossmann-like Domain"/>
    <property type="match status" value="1"/>
</dbReference>
<feature type="domain" description="Enoyl reductase (ER)" evidence="1">
    <location>
        <begin position="11"/>
        <end position="303"/>
    </location>
</feature>
<dbReference type="SUPFAM" id="SSF50129">
    <property type="entry name" value="GroES-like"/>
    <property type="match status" value="1"/>
</dbReference>
<dbReference type="InterPro" id="IPR052733">
    <property type="entry name" value="Chloroplast_QOR"/>
</dbReference>
<dbReference type="PANTHER" id="PTHR44013:SF1">
    <property type="entry name" value="ZINC-TYPE ALCOHOL DEHYDROGENASE-LIKE PROTEIN C16A3.02C"/>
    <property type="match status" value="1"/>
</dbReference>
<dbReference type="InterPro" id="IPR020843">
    <property type="entry name" value="ER"/>
</dbReference>
<dbReference type="PANTHER" id="PTHR44013">
    <property type="entry name" value="ZINC-TYPE ALCOHOL DEHYDROGENASE-LIKE PROTEIN C16A3.02C"/>
    <property type="match status" value="1"/>
</dbReference>
<evidence type="ECO:0000259" key="1">
    <source>
        <dbReference type="SMART" id="SM00829"/>
    </source>
</evidence>
<comment type="caution">
    <text evidence="2">The sequence shown here is derived from an EMBL/GenBank/DDBJ whole genome shotgun (WGS) entry which is preliminary data.</text>
</comment>
<dbReference type="AlphaFoldDB" id="A0A841FU38"/>
<dbReference type="SMART" id="SM00829">
    <property type="entry name" value="PKS_ER"/>
    <property type="match status" value="1"/>
</dbReference>
<keyword evidence="3" id="KW-1185">Reference proteome</keyword>
<dbReference type="Proteomes" id="UP000548476">
    <property type="component" value="Unassembled WGS sequence"/>
</dbReference>